<evidence type="ECO:0000313" key="4">
    <source>
        <dbReference type="Proteomes" id="UP000823749"/>
    </source>
</evidence>
<feature type="domain" description="Aminotransferase-like plant mobile" evidence="2">
    <location>
        <begin position="323"/>
        <end position="446"/>
    </location>
</feature>
<accession>A0AAV6KU30</accession>
<proteinExistence type="predicted"/>
<protein>
    <recommendedName>
        <fullName evidence="2">Aminotransferase-like plant mobile domain-containing protein</fullName>
    </recommendedName>
</protein>
<evidence type="ECO:0000259" key="2">
    <source>
        <dbReference type="Pfam" id="PF10536"/>
    </source>
</evidence>
<dbReference type="InterPro" id="IPR019557">
    <property type="entry name" value="AminoTfrase-like_pln_mobile"/>
</dbReference>
<name>A0AAV6KU30_9ERIC</name>
<gene>
    <name evidence="3" type="ORF">RHGRI_006418</name>
</gene>
<dbReference type="PANTHER" id="PTHR46033:SF8">
    <property type="entry name" value="PROTEIN MAINTENANCE OF MERISTEMS-LIKE"/>
    <property type="match status" value="1"/>
</dbReference>
<dbReference type="PANTHER" id="PTHR46033">
    <property type="entry name" value="PROTEIN MAIN-LIKE 2"/>
    <property type="match status" value="1"/>
</dbReference>
<feature type="domain" description="Aminotransferase-like plant mobile" evidence="2">
    <location>
        <begin position="59"/>
        <end position="248"/>
    </location>
</feature>
<dbReference type="Pfam" id="PF10536">
    <property type="entry name" value="PMD"/>
    <property type="match status" value="2"/>
</dbReference>
<sequence length="795" mass="88082">MIHEADIGPQGPPLLTLPHMSDRLWEQHDTTSLTCRRADSGFWDTPIHTRVLHYLIRAGFYGVARIGFIRLDHALITALVERWRQETHTFHFPTGESTVTLQDVSVLLGLPVDGSPITGVDHAHPPSMWVGECQRLLGRSPEDTHIRGGRLQIQWLIDNFGELPENATEETVRCYARAYILRLIGGFLMPDKSQNLVKLMFLQFFEDLDCCGTYNWGGAVLATLYRMLCRASRPGDKEIGGPLVLLQHGIFRVFAVSCRYGRGKGYQGLRRVDCKTLVQGRAPFRMEISSCLVDRGAAGGGSVLHLTRFQLTWLLCIGTSLIASLLMRHFIWKPYGDSVMEVLPNYCTVGSDIWMAHVPLICFELVEWHLPQRVLRQFGCVQDIPECFDTDRRLHSIDRRGHHNTDWAREHAKFITIWEARRDRIVPADMSDRVIEYQDNYMQWYRRHTSLLIGNPSHRAVSGYQGTGGVIEVLTQRVADDYNLADTAEKALRATTTPCPEALHALATIRDRCYDVLRQVNQQQRLTNEPLTLQPSTSMGTCQYPANVSAHTAQVPSASTPLSGLFCCGPEEEMQPQHTNEDLAITNSTSQPISDLAITDRATLKHVSMSVMPYPSEDATMEDVGLTQVDHGRDDTDGGGGAGVEVNGVVEPWREEEGEVGATVGEEVGGQAEVKLRVGEDKGVGGEGEVEVDVGEEVGGQGGAELQTWGGDGEVELGVKIAGVVEAIGGGERGRGRKRRGLGRGSSRLPMGTSHGEGLSQVTQMENVPPKKRSKRLKPWTPSRGTHKKQDSYST</sequence>
<evidence type="ECO:0000313" key="3">
    <source>
        <dbReference type="EMBL" id="KAG5555764.1"/>
    </source>
</evidence>
<evidence type="ECO:0000256" key="1">
    <source>
        <dbReference type="SAM" id="MobiDB-lite"/>
    </source>
</evidence>
<reference evidence="3" key="1">
    <citation type="submission" date="2020-08" db="EMBL/GenBank/DDBJ databases">
        <title>Plant Genome Project.</title>
        <authorList>
            <person name="Zhang R.-G."/>
        </authorList>
    </citation>
    <scope>NUCLEOTIDE SEQUENCE</scope>
    <source>
        <strain evidence="3">WSP0</strain>
        <tissue evidence="3">Leaf</tissue>
    </source>
</reference>
<dbReference type="Proteomes" id="UP000823749">
    <property type="component" value="Chromosome 3"/>
</dbReference>
<dbReference type="InterPro" id="IPR044824">
    <property type="entry name" value="MAIN-like"/>
</dbReference>
<dbReference type="AlphaFoldDB" id="A0AAV6KU30"/>
<comment type="caution">
    <text evidence="3">The sequence shown here is derived from an EMBL/GenBank/DDBJ whole genome shotgun (WGS) entry which is preliminary data.</text>
</comment>
<feature type="region of interest" description="Disordered" evidence="1">
    <location>
        <begin position="731"/>
        <end position="795"/>
    </location>
</feature>
<dbReference type="EMBL" id="JACTNZ010000003">
    <property type="protein sequence ID" value="KAG5555764.1"/>
    <property type="molecule type" value="Genomic_DNA"/>
</dbReference>
<organism evidence="3 4">
    <name type="scientific">Rhododendron griersonianum</name>
    <dbReference type="NCBI Taxonomy" id="479676"/>
    <lineage>
        <taxon>Eukaryota</taxon>
        <taxon>Viridiplantae</taxon>
        <taxon>Streptophyta</taxon>
        <taxon>Embryophyta</taxon>
        <taxon>Tracheophyta</taxon>
        <taxon>Spermatophyta</taxon>
        <taxon>Magnoliopsida</taxon>
        <taxon>eudicotyledons</taxon>
        <taxon>Gunneridae</taxon>
        <taxon>Pentapetalae</taxon>
        <taxon>asterids</taxon>
        <taxon>Ericales</taxon>
        <taxon>Ericaceae</taxon>
        <taxon>Ericoideae</taxon>
        <taxon>Rhodoreae</taxon>
        <taxon>Rhododendron</taxon>
    </lineage>
</organism>
<keyword evidence="4" id="KW-1185">Reference proteome</keyword>
<dbReference type="GO" id="GO:0010073">
    <property type="term" value="P:meristem maintenance"/>
    <property type="evidence" value="ECO:0007669"/>
    <property type="project" value="InterPro"/>
</dbReference>